<keyword evidence="2" id="KW-1185">Reference proteome</keyword>
<evidence type="ECO:0000313" key="1">
    <source>
        <dbReference type="EMBL" id="KAI0032739.1"/>
    </source>
</evidence>
<accession>A0ACB8QLM5</accession>
<dbReference type="Proteomes" id="UP000814128">
    <property type="component" value="Unassembled WGS sequence"/>
</dbReference>
<evidence type="ECO:0000313" key="2">
    <source>
        <dbReference type="Proteomes" id="UP000814128"/>
    </source>
</evidence>
<name>A0ACB8QLM5_9AGAM</name>
<dbReference type="EMBL" id="MU273537">
    <property type="protein sequence ID" value="KAI0032739.1"/>
    <property type="molecule type" value="Genomic_DNA"/>
</dbReference>
<comment type="caution">
    <text evidence="1">The sequence shown here is derived from an EMBL/GenBank/DDBJ whole genome shotgun (WGS) entry which is preliminary data.</text>
</comment>
<proteinExistence type="predicted"/>
<sequence>MSWVAWLSLRLFHLVYAIYLALWSIYTRWFVSEPSSLTSVRDKLPAHLAVNLACSEDMTGDETVKEAFLACAERAVLYCRQAGIRRLTMYDRHGILLSASGLLKHRLSTADCAVQPERLKPSIVYPPTPPSSDDSDSQFSGDEALGDSVGLVTVCPELAKNEPIKKAGRTKGSLRRRSRACRISFTATPNVVVQVASQTAGKAVLASVANRLLHAAQQSSESMPGRDAKSISTTATELQYILEGANSPTFSAPDLMIVHNVSCPSRQCSPMELHAFPPWQIRLTEFFYDGAWSLRTRVLRHLADTLAPFSLLTEVEFRKALDEYASAQFRVGR</sequence>
<reference evidence="1" key="1">
    <citation type="submission" date="2021-02" db="EMBL/GenBank/DDBJ databases">
        <authorList>
            <consortium name="DOE Joint Genome Institute"/>
            <person name="Ahrendt S."/>
            <person name="Looney B.P."/>
            <person name="Miyauchi S."/>
            <person name="Morin E."/>
            <person name="Drula E."/>
            <person name="Courty P.E."/>
            <person name="Chicoki N."/>
            <person name="Fauchery L."/>
            <person name="Kohler A."/>
            <person name="Kuo A."/>
            <person name="Labutti K."/>
            <person name="Pangilinan J."/>
            <person name="Lipzen A."/>
            <person name="Riley R."/>
            <person name="Andreopoulos W."/>
            <person name="He G."/>
            <person name="Johnson J."/>
            <person name="Barry K.W."/>
            <person name="Grigoriev I.V."/>
            <person name="Nagy L."/>
            <person name="Hibbett D."/>
            <person name="Henrissat B."/>
            <person name="Matheny P.B."/>
            <person name="Labbe J."/>
            <person name="Martin F."/>
        </authorList>
    </citation>
    <scope>NUCLEOTIDE SEQUENCE</scope>
    <source>
        <strain evidence="1">EC-137</strain>
    </source>
</reference>
<gene>
    <name evidence="1" type="ORF">K488DRAFT_49187</name>
</gene>
<reference evidence="1" key="2">
    <citation type="journal article" date="2022" name="New Phytol.">
        <title>Evolutionary transition to the ectomycorrhizal habit in the genomes of a hyperdiverse lineage of mushroom-forming fungi.</title>
        <authorList>
            <person name="Looney B."/>
            <person name="Miyauchi S."/>
            <person name="Morin E."/>
            <person name="Drula E."/>
            <person name="Courty P.E."/>
            <person name="Kohler A."/>
            <person name="Kuo A."/>
            <person name="LaButti K."/>
            <person name="Pangilinan J."/>
            <person name="Lipzen A."/>
            <person name="Riley R."/>
            <person name="Andreopoulos W."/>
            <person name="He G."/>
            <person name="Johnson J."/>
            <person name="Nolan M."/>
            <person name="Tritt A."/>
            <person name="Barry K.W."/>
            <person name="Grigoriev I.V."/>
            <person name="Nagy L.G."/>
            <person name="Hibbett D."/>
            <person name="Henrissat B."/>
            <person name="Matheny P.B."/>
            <person name="Labbe J."/>
            <person name="Martin F.M."/>
        </authorList>
    </citation>
    <scope>NUCLEOTIDE SEQUENCE</scope>
    <source>
        <strain evidence="1">EC-137</strain>
    </source>
</reference>
<organism evidence="1 2">
    <name type="scientific">Vararia minispora EC-137</name>
    <dbReference type="NCBI Taxonomy" id="1314806"/>
    <lineage>
        <taxon>Eukaryota</taxon>
        <taxon>Fungi</taxon>
        <taxon>Dikarya</taxon>
        <taxon>Basidiomycota</taxon>
        <taxon>Agaricomycotina</taxon>
        <taxon>Agaricomycetes</taxon>
        <taxon>Russulales</taxon>
        <taxon>Lachnocladiaceae</taxon>
        <taxon>Vararia</taxon>
    </lineage>
</organism>
<protein>
    <submittedName>
        <fullName evidence="1">Uncharacterized protein</fullName>
    </submittedName>
</protein>